<keyword evidence="1 3" id="KW-0597">Phosphoprotein</keyword>
<dbReference type="GO" id="GO:0006355">
    <property type="term" value="P:regulation of DNA-templated transcription"/>
    <property type="evidence" value="ECO:0007669"/>
    <property type="project" value="InterPro"/>
</dbReference>
<dbReference type="AlphaFoldDB" id="A0A7X6CXZ5"/>
<dbReference type="SUPFAM" id="SSF52172">
    <property type="entry name" value="CheY-like"/>
    <property type="match status" value="1"/>
</dbReference>
<feature type="domain" description="HTH luxR-type" evidence="4">
    <location>
        <begin position="145"/>
        <end position="210"/>
    </location>
</feature>
<organism evidence="6 7">
    <name type="scientific">Streptomyces lonarensis</name>
    <dbReference type="NCBI Taxonomy" id="700599"/>
    <lineage>
        <taxon>Bacteria</taxon>
        <taxon>Bacillati</taxon>
        <taxon>Actinomycetota</taxon>
        <taxon>Actinomycetes</taxon>
        <taxon>Kitasatosporales</taxon>
        <taxon>Streptomycetaceae</taxon>
        <taxon>Streptomyces</taxon>
    </lineage>
</organism>
<proteinExistence type="predicted"/>
<sequence length="212" mass="22443">MVRVLAIDDEALVREALRLTLSTIPDFSVSVSAPADALATASEAGSDIALLDVAMPGHDWLDLLASLRALTPRPAVAILTSFEVPGQMDLALRAGATGFLLKDMHPEFLAHSLRTVAAGGMVYVPPASASTIARVLTRSLPERHAPALPCAITQRERDVLTLLALGLQNADIARQLDIGTTTVKTHIGVLKRKLSVPNRVVLARLAQQAGLV</sequence>
<dbReference type="Gene3D" id="3.40.50.2300">
    <property type="match status" value="1"/>
</dbReference>
<evidence type="ECO:0000256" key="1">
    <source>
        <dbReference type="ARBA" id="ARBA00022553"/>
    </source>
</evidence>
<feature type="modified residue" description="4-aspartylphosphate" evidence="3">
    <location>
        <position position="52"/>
    </location>
</feature>
<dbReference type="CDD" id="cd06170">
    <property type="entry name" value="LuxR_C_like"/>
    <property type="match status" value="1"/>
</dbReference>
<protein>
    <submittedName>
        <fullName evidence="6">Response regulator transcription factor</fullName>
    </submittedName>
</protein>
<dbReference type="Pfam" id="PF00072">
    <property type="entry name" value="Response_reg"/>
    <property type="match status" value="1"/>
</dbReference>
<dbReference type="InterPro" id="IPR001789">
    <property type="entry name" value="Sig_transdc_resp-reg_receiver"/>
</dbReference>
<keyword evidence="2" id="KW-0238">DNA-binding</keyword>
<comment type="caution">
    <text evidence="6">The sequence shown here is derived from an EMBL/GenBank/DDBJ whole genome shotgun (WGS) entry which is preliminary data.</text>
</comment>
<dbReference type="PROSITE" id="PS50110">
    <property type="entry name" value="RESPONSE_REGULATORY"/>
    <property type="match status" value="1"/>
</dbReference>
<evidence type="ECO:0000313" key="7">
    <source>
        <dbReference type="Proteomes" id="UP000578686"/>
    </source>
</evidence>
<dbReference type="InterPro" id="IPR039420">
    <property type="entry name" value="WalR-like"/>
</dbReference>
<accession>A0A7X6CXZ5</accession>
<dbReference type="InterPro" id="IPR000792">
    <property type="entry name" value="Tscrpt_reg_LuxR_C"/>
</dbReference>
<evidence type="ECO:0000256" key="3">
    <source>
        <dbReference type="PROSITE-ProRule" id="PRU00169"/>
    </source>
</evidence>
<keyword evidence="7" id="KW-1185">Reference proteome</keyword>
<dbReference type="Pfam" id="PF00196">
    <property type="entry name" value="GerE"/>
    <property type="match status" value="1"/>
</dbReference>
<dbReference type="CDD" id="cd17535">
    <property type="entry name" value="REC_NarL-like"/>
    <property type="match status" value="1"/>
</dbReference>
<evidence type="ECO:0000256" key="2">
    <source>
        <dbReference type="ARBA" id="ARBA00023125"/>
    </source>
</evidence>
<evidence type="ECO:0000259" key="4">
    <source>
        <dbReference type="PROSITE" id="PS50043"/>
    </source>
</evidence>
<evidence type="ECO:0000259" key="5">
    <source>
        <dbReference type="PROSITE" id="PS50110"/>
    </source>
</evidence>
<gene>
    <name evidence="6" type="ORF">HCN56_03425</name>
</gene>
<name>A0A7X6CXZ5_9ACTN</name>
<dbReference type="PANTHER" id="PTHR43214">
    <property type="entry name" value="TWO-COMPONENT RESPONSE REGULATOR"/>
    <property type="match status" value="1"/>
</dbReference>
<dbReference type="GO" id="GO:0003677">
    <property type="term" value="F:DNA binding"/>
    <property type="evidence" value="ECO:0007669"/>
    <property type="project" value="UniProtKB-KW"/>
</dbReference>
<reference evidence="6 7" key="1">
    <citation type="submission" date="2020-03" db="EMBL/GenBank/DDBJ databases">
        <title>Draft genome of Streptomyces sp. ventii, isolated from the Axial Seamount in the Pacific Ocean, and resequencing of the two type strains Streptomyces lonarensis strain NCL 716 and Streptomyces bohaiensis strain 11A07.</title>
        <authorList>
            <person name="Loughran R.M."/>
            <person name="Pfannmuller K.M."/>
            <person name="Wasson B.J."/>
            <person name="Deadmond M.C."/>
            <person name="Paddock B.E."/>
            <person name="Koyack M.J."/>
            <person name="Gallegos D.A."/>
            <person name="Mitchell E.A."/>
            <person name="Ushijima B."/>
            <person name="Saw J.H."/>
            <person name="Mcphail K.L."/>
            <person name="Videau P."/>
        </authorList>
    </citation>
    <scope>NUCLEOTIDE SEQUENCE [LARGE SCALE GENOMIC DNA]</scope>
    <source>
        <strain evidence="6 7">NCL716</strain>
    </source>
</reference>
<dbReference type="SMART" id="SM00421">
    <property type="entry name" value="HTH_LUXR"/>
    <property type="match status" value="1"/>
</dbReference>
<dbReference type="SMART" id="SM00448">
    <property type="entry name" value="REC"/>
    <property type="match status" value="1"/>
</dbReference>
<feature type="domain" description="Response regulatory" evidence="5">
    <location>
        <begin position="3"/>
        <end position="117"/>
    </location>
</feature>
<dbReference type="InterPro" id="IPR016032">
    <property type="entry name" value="Sig_transdc_resp-reg_C-effctor"/>
</dbReference>
<dbReference type="GO" id="GO:0000160">
    <property type="term" value="P:phosphorelay signal transduction system"/>
    <property type="evidence" value="ECO:0007669"/>
    <property type="project" value="InterPro"/>
</dbReference>
<dbReference type="PRINTS" id="PR00038">
    <property type="entry name" value="HTHLUXR"/>
</dbReference>
<dbReference type="EMBL" id="JAAVJD010000012">
    <property type="protein sequence ID" value="NJQ04656.1"/>
    <property type="molecule type" value="Genomic_DNA"/>
</dbReference>
<dbReference type="InterPro" id="IPR058245">
    <property type="entry name" value="NreC/VraR/RcsB-like_REC"/>
</dbReference>
<dbReference type="SUPFAM" id="SSF46894">
    <property type="entry name" value="C-terminal effector domain of the bipartite response regulators"/>
    <property type="match status" value="1"/>
</dbReference>
<dbReference type="PROSITE" id="PS50043">
    <property type="entry name" value="HTH_LUXR_2"/>
    <property type="match status" value="1"/>
</dbReference>
<evidence type="ECO:0000313" key="6">
    <source>
        <dbReference type="EMBL" id="NJQ04656.1"/>
    </source>
</evidence>
<dbReference type="Proteomes" id="UP000578686">
    <property type="component" value="Unassembled WGS sequence"/>
</dbReference>
<dbReference type="InterPro" id="IPR011006">
    <property type="entry name" value="CheY-like_superfamily"/>
</dbReference>